<reference evidence="2 3" key="1">
    <citation type="submission" date="2023-02" db="EMBL/GenBank/DDBJ databases">
        <title>LHISI_Scaffold_Assembly.</title>
        <authorList>
            <person name="Stuart O.P."/>
            <person name="Cleave R."/>
            <person name="Magrath M.J.L."/>
            <person name="Mikheyev A.S."/>
        </authorList>
    </citation>
    <scope>NUCLEOTIDE SEQUENCE [LARGE SCALE GENOMIC DNA]</scope>
    <source>
        <strain evidence="2">Daus_M_001</strain>
        <tissue evidence="2">Leg muscle</tissue>
    </source>
</reference>
<dbReference type="Gene3D" id="3.30.420.10">
    <property type="entry name" value="Ribonuclease H-like superfamily/Ribonuclease H"/>
    <property type="match status" value="1"/>
</dbReference>
<gene>
    <name evidence="2" type="ORF">PR048_019816</name>
</gene>
<evidence type="ECO:0000313" key="3">
    <source>
        <dbReference type="Proteomes" id="UP001159363"/>
    </source>
</evidence>
<organism evidence="2 3">
    <name type="scientific">Dryococelus australis</name>
    <dbReference type="NCBI Taxonomy" id="614101"/>
    <lineage>
        <taxon>Eukaryota</taxon>
        <taxon>Metazoa</taxon>
        <taxon>Ecdysozoa</taxon>
        <taxon>Arthropoda</taxon>
        <taxon>Hexapoda</taxon>
        <taxon>Insecta</taxon>
        <taxon>Pterygota</taxon>
        <taxon>Neoptera</taxon>
        <taxon>Polyneoptera</taxon>
        <taxon>Phasmatodea</taxon>
        <taxon>Verophasmatodea</taxon>
        <taxon>Anareolatae</taxon>
        <taxon>Phasmatidae</taxon>
        <taxon>Eurycanthinae</taxon>
        <taxon>Dryococelus</taxon>
    </lineage>
</organism>
<name>A0ABQ9H4I9_9NEOP</name>
<comment type="caution">
    <text evidence="2">The sequence shown here is derived from an EMBL/GenBank/DDBJ whole genome shotgun (WGS) entry which is preliminary data.</text>
</comment>
<dbReference type="InterPro" id="IPR036397">
    <property type="entry name" value="RNaseH_sf"/>
</dbReference>
<keyword evidence="3" id="KW-1185">Reference proteome</keyword>
<evidence type="ECO:0000313" key="2">
    <source>
        <dbReference type="EMBL" id="KAJ8879210.1"/>
    </source>
</evidence>
<accession>A0ABQ9H4I9</accession>
<sequence>MMAVGVRRYSGDRNLAACIVERHSGQTSSVMVWGAIGYIVRSGLLCIENNLNRNRYIREVLEPEVLPLVQATPHATFQQNNARPHVARDVQAFFNERRVPLLPWPARSPDMSPIEHIWDLVGRRSAKGLFGATFVLVAQKREMDNSYTESHIKCVMASTRKVLNLHAVFSLCCLYLRDFKRLLISDRDFEPPISAVRNELHLDLQSSSELERSRSTKHYFRANGAHPRRLRVAVSGESKRQILLQHVRRKPRIVQAEQTRHDVPKLSLRRENHRTGTGNRHHGRELVPRTQGKGGDPERLATMLRVGEDFRPVYLATAIYVWQDAVWDMRVTAYGDVPIASDMISQGRRHQQMLGVVQGFDRPSTRRSGRALNIITAMG</sequence>
<evidence type="ECO:0000256" key="1">
    <source>
        <dbReference type="SAM" id="MobiDB-lite"/>
    </source>
</evidence>
<dbReference type="EMBL" id="JARBHB010000007">
    <property type="protein sequence ID" value="KAJ8879210.1"/>
    <property type="molecule type" value="Genomic_DNA"/>
</dbReference>
<feature type="region of interest" description="Disordered" evidence="1">
    <location>
        <begin position="273"/>
        <end position="297"/>
    </location>
</feature>
<evidence type="ECO:0008006" key="4">
    <source>
        <dbReference type="Google" id="ProtNLM"/>
    </source>
</evidence>
<dbReference type="Proteomes" id="UP001159363">
    <property type="component" value="Chromosome 6"/>
</dbReference>
<proteinExistence type="predicted"/>
<protein>
    <recommendedName>
        <fullName evidence="4">Transposase</fullName>
    </recommendedName>
</protein>